<organism evidence="1 2">
    <name type="scientific">Streptomyces sp. 900105755</name>
    <dbReference type="NCBI Taxonomy" id="3154389"/>
    <lineage>
        <taxon>Bacteria</taxon>
        <taxon>Bacillati</taxon>
        <taxon>Actinomycetota</taxon>
        <taxon>Actinomycetes</taxon>
        <taxon>Kitasatosporales</taxon>
        <taxon>Streptomycetaceae</taxon>
        <taxon>Streptomyces</taxon>
    </lineage>
</organism>
<name>A0ABV1T9D4_9ACTN</name>
<accession>A0ABV1T9D4</accession>
<sequence length="50" mass="5262">MAQHAVAPQYWSIQRGTTVAFANPTGNATTHGAGFVGIRSAFGKYQLALP</sequence>
<dbReference type="EMBL" id="JBEOZM010000002">
    <property type="protein sequence ID" value="MER6266650.1"/>
    <property type="molecule type" value="Genomic_DNA"/>
</dbReference>
<comment type="caution">
    <text evidence="1">The sequence shown here is derived from an EMBL/GenBank/DDBJ whole genome shotgun (WGS) entry which is preliminary data.</text>
</comment>
<dbReference type="Proteomes" id="UP001490365">
    <property type="component" value="Unassembled WGS sequence"/>
</dbReference>
<gene>
    <name evidence="1" type="ORF">ABT211_05020</name>
</gene>
<evidence type="ECO:0000313" key="1">
    <source>
        <dbReference type="EMBL" id="MER6266650.1"/>
    </source>
</evidence>
<evidence type="ECO:0000313" key="2">
    <source>
        <dbReference type="Proteomes" id="UP001490365"/>
    </source>
</evidence>
<proteinExistence type="predicted"/>
<dbReference type="RefSeq" id="WP_351955329.1">
    <property type="nucleotide sequence ID" value="NZ_JBEOZH010000017.1"/>
</dbReference>
<protein>
    <submittedName>
        <fullName evidence="1">Uncharacterized protein</fullName>
    </submittedName>
</protein>
<reference evidence="1 2" key="1">
    <citation type="submission" date="2024-06" db="EMBL/GenBank/DDBJ databases">
        <title>The Natural Products Discovery Center: Release of the First 8490 Sequenced Strains for Exploring Actinobacteria Biosynthetic Diversity.</title>
        <authorList>
            <person name="Kalkreuter E."/>
            <person name="Kautsar S.A."/>
            <person name="Yang D."/>
            <person name="Bader C.D."/>
            <person name="Teijaro C.N."/>
            <person name="Fluegel L."/>
            <person name="Davis C.M."/>
            <person name="Simpson J.R."/>
            <person name="Lauterbach L."/>
            <person name="Steele A.D."/>
            <person name="Gui C."/>
            <person name="Meng S."/>
            <person name="Li G."/>
            <person name="Viehrig K."/>
            <person name="Ye F."/>
            <person name="Su P."/>
            <person name="Kiefer A.F."/>
            <person name="Nichols A."/>
            <person name="Cepeda A.J."/>
            <person name="Yan W."/>
            <person name="Fan B."/>
            <person name="Jiang Y."/>
            <person name="Adhikari A."/>
            <person name="Zheng C.-J."/>
            <person name="Schuster L."/>
            <person name="Cowan T.M."/>
            <person name="Smanski M.J."/>
            <person name="Chevrette M.G."/>
            <person name="De Carvalho L.P.S."/>
            <person name="Shen B."/>
        </authorList>
    </citation>
    <scope>NUCLEOTIDE SEQUENCE [LARGE SCALE GENOMIC DNA]</scope>
    <source>
        <strain evidence="1 2">NPDC001694</strain>
    </source>
</reference>
<keyword evidence="2" id="KW-1185">Reference proteome</keyword>